<name>A0A7S1PJV4_ALECA</name>
<gene>
    <name evidence="2" type="ORF">ACAT0790_LOCUS1805</name>
</gene>
<protein>
    <submittedName>
        <fullName evidence="2">Uncharacterized protein</fullName>
    </submittedName>
</protein>
<feature type="region of interest" description="Disordered" evidence="1">
    <location>
        <begin position="55"/>
        <end position="97"/>
    </location>
</feature>
<reference evidence="2" key="1">
    <citation type="submission" date="2021-01" db="EMBL/GenBank/DDBJ databases">
        <authorList>
            <person name="Corre E."/>
            <person name="Pelletier E."/>
            <person name="Niang G."/>
            <person name="Scheremetjew M."/>
            <person name="Finn R."/>
            <person name="Kale V."/>
            <person name="Holt S."/>
            <person name="Cochrane G."/>
            <person name="Meng A."/>
            <person name="Brown T."/>
            <person name="Cohen L."/>
        </authorList>
    </citation>
    <scope>NUCLEOTIDE SEQUENCE</scope>
    <source>
        <strain evidence="2">OF101</strain>
    </source>
</reference>
<accession>A0A7S1PJV4</accession>
<sequence>MAAGTFNFRNDEYLLKHGNPLYDPEWPAKEWGKMRNPDIKPFPVPCPAGQQLMAGSTLRVPSSRRSHSSSHCGGTSPASRQPQLAPTTPLVRRVREGASTSKNWGWCLPKEARMGTGASLSQAADGGAVDSLQLNRSLSSPSTLTIAGQQERMRVMATNWEPHVGALPKAPSRPSTLEMLKSSDSKQFKLPQTDNQKYGSRLHEAKPLDKFFPKSTCDVCQFTDVAQKTLTPYCAQIRF</sequence>
<organism evidence="2">
    <name type="scientific">Alexandrium catenella</name>
    <name type="common">Red tide dinoflagellate</name>
    <name type="synonym">Gonyaulax catenella</name>
    <dbReference type="NCBI Taxonomy" id="2925"/>
    <lineage>
        <taxon>Eukaryota</taxon>
        <taxon>Sar</taxon>
        <taxon>Alveolata</taxon>
        <taxon>Dinophyceae</taxon>
        <taxon>Gonyaulacales</taxon>
        <taxon>Pyrocystaceae</taxon>
        <taxon>Alexandrium</taxon>
    </lineage>
</organism>
<evidence type="ECO:0000256" key="1">
    <source>
        <dbReference type="SAM" id="MobiDB-lite"/>
    </source>
</evidence>
<proteinExistence type="predicted"/>
<feature type="compositionally biased region" description="Polar residues" evidence="1">
    <location>
        <begin position="72"/>
        <end position="86"/>
    </location>
</feature>
<dbReference type="AlphaFoldDB" id="A0A7S1PJV4"/>
<dbReference type="EMBL" id="HBGE01002996">
    <property type="protein sequence ID" value="CAD9088945.1"/>
    <property type="molecule type" value="Transcribed_RNA"/>
</dbReference>
<evidence type="ECO:0000313" key="2">
    <source>
        <dbReference type="EMBL" id="CAD9088945.1"/>
    </source>
</evidence>